<gene>
    <name evidence="2" type="ORF">AMPC_04720</name>
</gene>
<keyword evidence="3" id="KW-1185">Reference proteome</keyword>
<feature type="transmembrane region" description="Helical" evidence="1">
    <location>
        <begin position="34"/>
        <end position="56"/>
    </location>
</feature>
<keyword evidence="1" id="KW-0472">Membrane</keyword>
<accession>A0ABN6N2B9</accession>
<keyword evidence="1" id="KW-0812">Transmembrane</keyword>
<evidence type="ECO:0000256" key="1">
    <source>
        <dbReference type="SAM" id="Phobius"/>
    </source>
</evidence>
<protein>
    <submittedName>
        <fullName evidence="2">Uncharacterized protein</fullName>
    </submittedName>
</protein>
<dbReference type="EMBL" id="AP025592">
    <property type="protein sequence ID" value="BDG07359.1"/>
    <property type="molecule type" value="Genomic_DNA"/>
</dbReference>
<dbReference type="Proteomes" id="UP001162734">
    <property type="component" value="Chromosome"/>
</dbReference>
<name>A0ABN6N2B9_9BACT</name>
<evidence type="ECO:0000313" key="3">
    <source>
        <dbReference type="Proteomes" id="UP001162734"/>
    </source>
</evidence>
<proteinExistence type="predicted"/>
<feature type="transmembrane region" description="Helical" evidence="1">
    <location>
        <begin position="68"/>
        <end position="89"/>
    </location>
</feature>
<keyword evidence="1" id="KW-1133">Transmembrane helix</keyword>
<sequence>MTWLRYMSLVALVLAPVVTWPAPAGVGGALRRWALRLGIWAGASLSLWFVVAPWCRELLATGRSSDRFGAPIPLALALAVGLAGMRAWAAGRPAAPVERR</sequence>
<dbReference type="RefSeq" id="WP_248344041.1">
    <property type="nucleotide sequence ID" value="NZ_AP025592.1"/>
</dbReference>
<organism evidence="2 3">
    <name type="scientific">Anaeromyxobacter paludicola</name>
    <dbReference type="NCBI Taxonomy" id="2918171"/>
    <lineage>
        <taxon>Bacteria</taxon>
        <taxon>Pseudomonadati</taxon>
        <taxon>Myxococcota</taxon>
        <taxon>Myxococcia</taxon>
        <taxon>Myxococcales</taxon>
        <taxon>Cystobacterineae</taxon>
        <taxon>Anaeromyxobacteraceae</taxon>
        <taxon>Anaeromyxobacter</taxon>
    </lineage>
</organism>
<evidence type="ECO:0000313" key="2">
    <source>
        <dbReference type="EMBL" id="BDG07359.1"/>
    </source>
</evidence>
<reference evidence="3" key="1">
    <citation type="journal article" date="2022" name="Int. J. Syst. Evol. Microbiol.">
        <title>Anaeromyxobacter oryzae sp. nov., Anaeromyxobacter diazotrophicus sp. nov. and Anaeromyxobacter paludicola sp. nov., isolated from paddy soils.</title>
        <authorList>
            <person name="Itoh H."/>
            <person name="Xu Z."/>
            <person name="Mise K."/>
            <person name="Masuda Y."/>
            <person name="Ushijima N."/>
            <person name="Hayakawa C."/>
            <person name="Shiratori Y."/>
            <person name="Senoo K."/>
        </authorList>
    </citation>
    <scope>NUCLEOTIDE SEQUENCE [LARGE SCALE GENOMIC DNA]</scope>
    <source>
        <strain evidence="3">Red630</strain>
    </source>
</reference>